<accession>A0A554SP70</accession>
<proteinExistence type="predicted"/>
<evidence type="ECO:0000259" key="2">
    <source>
        <dbReference type="Pfam" id="PF20155"/>
    </source>
</evidence>
<sequence length="1077" mass="113471">MEQFDAFARNSPFSRQTFLTAQQQMLAFGIETQKVIPYLEAVQDAVAAAGGGNQDIAELTYIMAQVGAAGKITATDLMQFGQRGVDAATLIGSQMGMTGQEIRDSITAGTLDANEALDALAAGMTDRFGGAAANVKDSFDGALDRVKAAWRDLSAELAEPFVSAEGGGILVDLANGVADLMRGFQGLPEPVKASAAALTGITGTALLAGGAFLTLAPKVMDTLRSINRMAEGTDLLSKRMLLVRGSAAAAGMGLMALSGPAGEVNETLGGLTSAAGMAAMGFAVGGPWGAAIGGAIGLVSSFAGANGAAVAEAEALTATLDEQTGALTDNSREMVASALAAAGVYDMAGDVGMSISDMTDAATGGEAAFKRFAEALMAAEAAGDIDFFQMTELLDIVGRQNDAATQATELWKQTGEAMDGATESADRLGSASERAAERFGMSGEEYAKLAEEVNSTASSFFGLGEALNDSEVSLSSWIKSMEDQTKALVEFESNAIEAARRGLDEGLIKSLREAGPEGALRLGQLADASEEEIARANAAFIEGTEKVGEYASSVLTIPDHIYTEFGFPGADEAFDRAAELLQKYDLLDEREVRTFMEQVGFETDDIERMLDYLWQLNQTEAVATARIVGDNAGVDTVNALLDGLSFLDGMNSTPTLEIRDGATQTLEEAIESTLLLDGTEVEPTATFNPRPVTDPAQAAIDRLAYLGGLQARPSVSLSAPGVLATLSQITNMMRGLAMMGPVSLALDVAARVSAANANAIGGFYDGGVRAFAGGGIDERGRHVPRQPQMRSGSQGAVVWGEAETGWEAYVSGKPGMQSRNRAVLGEAAARLGGDVTWYANGGITDAVSPAELTRLRIRVRDLERDLRATGDDRLTGLDRTLAQQELRDAKAELAATTAANRGIRGGHTADSWNMARDRARDFASDFDSSWSSPASLERALAQKLQESAQFTQVLAELKRKGASPWLLEQLIAFGPSKSSIRTAKQLTQDTARLKRLNAMSNQLGQVADVYGQMTSDPRFLQASTGGRWEPLWANQRGVLEQTVNLNVTRQADPDREARELTRLMEYHTRTAAMGAGI</sequence>
<feature type="domain" description="Tape measure protein N-terminal" evidence="2">
    <location>
        <begin position="1"/>
        <end position="158"/>
    </location>
</feature>
<organism evidence="3 4">
    <name type="scientific">Aeromicrobium piscarium</name>
    <dbReference type="NCBI Taxonomy" id="2590901"/>
    <lineage>
        <taxon>Bacteria</taxon>
        <taxon>Bacillati</taxon>
        <taxon>Actinomycetota</taxon>
        <taxon>Actinomycetes</taxon>
        <taxon>Propionibacteriales</taxon>
        <taxon>Nocardioidaceae</taxon>
        <taxon>Aeromicrobium</taxon>
    </lineage>
</organism>
<dbReference type="Proteomes" id="UP000316988">
    <property type="component" value="Unassembled WGS sequence"/>
</dbReference>
<keyword evidence="1" id="KW-0175">Coiled coil</keyword>
<dbReference type="OrthoDB" id="3830652at2"/>
<evidence type="ECO:0000313" key="3">
    <source>
        <dbReference type="EMBL" id="TSD68137.1"/>
    </source>
</evidence>
<protein>
    <recommendedName>
        <fullName evidence="2">Tape measure protein N-terminal domain-containing protein</fullName>
    </recommendedName>
</protein>
<evidence type="ECO:0000313" key="4">
    <source>
        <dbReference type="Proteomes" id="UP000316988"/>
    </source>
</evidence>
<dbReference type="Pfam" id="PF20155">
    <property type="entry name" value="TMP_3"/>
    <property type="match status" value="1"/>
</dbReference>
<evidence type="ECO:0000256" key="1">
    <source>
        <dbReference type="SAM" id="Coils"/>
    </source>
</evidence>
<gene>
    <name evidence="3" type="ORF">FNM00_00635</name>
</gene>
<reference evidence="3 4" key="1">
    <citation type="submission" date="2019-07" db="EMBL/GenBank/DDBJ databases">
        <authorList>
            <person name="Zhao L.H."/>
        </authorList>
    </citation>
    <scope>NUCLEOTIDE SEQUENCE [LARGE SCALE GENOMIC DNA]</scope>
    <source>
        <strain evidence="3 4">Co35</strain>
    </source>
</reference>
<feature type="coiled-coil region" evidence="1">
    <location>
        <begin position="852"/>
        <end position="899"/>
    </location>
</feature>
<comment type="caution">
    <text evidence="3">The sequence shown here is derived from an EMBL/GenBank/DDBJ whole genome shotgun (WGS) entry which is preliminary data.</text>
</comment>
<dbReference type="EMBL" id="VLNT01000001">
    <property type="protein sequence ID" value="TSD68137.1"/>
    <property type="molecule type" value="Genomic_DNA"/>
</dbReference>
<dbReference type="AlphaFoldDB" id="A0A554SP70"/>
<name>A0A554SP70_9ACTN</name>
<dbReference type="InterPro" id="IPR013491">
    <property type="entry name" value="Tape_meas_N"/>
</dbReference>
<keyword evidence="4" id="KW-1185">Reference proteome</keyword>